<evidence type="ECO:0000256" key="4">
    <source>
        <dbReference type="ARBA" id="ARBA00020585"/>
    </source>
</evidence>
<evidence type="ECO:0000256" key="2">
    <source>
        <dbReference type="ARBA" id="ARBA00005001"/>
    </source>
</evidence>
<evidence type="ECO:0000256" key="1">
    <source>
        <dbReference type="ARBA" id="ARBA00004429"/>
    </source>
</evidence>
<feature type="transmembrane region" description="Helical" evidence="12">
    <location>
        <begin position="396"/>
        <end position="418"/>
    </location>
</feature>
<keyword evidence="7" id="KW-0328">Glycosyltransferase</keyword>
<evidence type="ECO:0000256" key="7">
    <source>
        <dbReference type="ARBA" id="ARBA00022676"/>
    </source>
</evidence>
<keyword evidence="9 12" id="KW-0812">Transmembrane</keyword>
<evidence type="ECO:0000256" key="5">
    <source>
        <dbReference type="ARBA" id="ARBA00022475"/>
    </source>
</evidence>
<keyword evidence="15" id="KW-1185">Reference proteome</keyword>
<dbReference type="GO" id="GO:0016758">
    <property type="term" value="F:hexosyltransferase activity"/>
    <property type="evidence" value="ECO:0007669"/>
    <property type="project" value="TreeGrafter"/>
</dbReference>
<dbReference type="NCBIfam" id="NF003958">
    <property type="entry name" value="PRK05454.2-1"/>
    <property type="match status" value="1"/>
</dbReference>
<reference evidence="15" key="1">
    <citation type="submission" date="2016-10" db="EMBL/GenBank/DDBJ databases">
        <authorList>
            <person name="Varghese N."/>
            <person name="Submissions S."/>
        </authorList>
    </citation>
    <scope>NUCLEOTIDE SEQUENCE [LARGE SCALE GENOMIC DNA]</scope>
    <source>
        <strain evidence="15">CGMCC 1.6489</strain>
    </source>
</reference>
<gene>
    <name evidence="14" type="ORF">SAMN04487962_10325</name>
</gene>
<keyword evidence="10 12" id="KW-1133">Transmembrane helix</keyword>
<keyword evidence="8 14" id="KW-0808">Transferase</keyword>
<evidence type="ECO:0000256" key="12">
    <source>
        <dbReference type="SAM" id="Phobius"/>
    </source>
</evidence>
<feature type="transmembrane region" description="Helical" evidence="12">
    <location>
        <begin position="557"/>
        <end position="578"/>
    </location>
</feature>
<feature type="transmembrane region" description="Helical" evidence="12">
    <location>
        <begin position="34"/>
        <end position="54"/>
    </location>
</feature>
<keyword evidence="5" id="KW-1003">Cell membrane</keyword>
<feature type="transmembrane region" description="Helical" evidence="12">
    <location>
        <begin position="477"/>
        <end position="497"/>
    </location>
</feature>
<dbReference type="RefSeq" id="WP_091849013.1">
    <property type="nucleotide sequence ID" value="NZ_FOHZ01000003.1"/>
</dbReference>
<evidence type="ECO:0000256" key="9">
    <source>
        <dbReference type="ARBA" id="ARBA00022692"/>
    </source>
</evidence>
<dbReference type="Gene3D" id="3.90.550.10">
    <property type="entry name" value="Spore Coat Polysaccharide Biosynthesis Protein SpsA, Chain A"/>
    <property type="match status" value="1"/>
</dbReference>
<feature type="domain" description="Glycosyltransferase 2-like" evidence="13">
    <location>
        <begin position="217"/>
        <end position="408"/>
    </location>
</feature>
<dbReference type="NCBIfam" id="NF003962">
    <property type="entry name" value="PRK05454.2-5"/>
    <property type="match status" value="1"/>
</dbReference>
<dbReference type="EMBL" id="FOHZ01000003">
    <property type="protein sequence ID" value="SES95319.1"/>
    <property type="molecule type" value="Genomic_DNA"/>
</dbReference>
<comment type="subcellular location">
    <subcellularLocation>
        <location evidence="1">Cell inner membrane</location>
        <topology evidence="1">Multi-pass membrane protein</topology>
    </subcellularLocation>
</comment>
<dbReference type="InterPro" id="IPR029044">
    <property type="entry name" value="Nucleotide-diphossugar_trans"/>
</dbReference>
<dbReference type="CDD" id="cd04191">
    <property type="entry name" value="Glucan_BSP_MdoH"/>
    <property type="match status" value="1"/>
</dbReference>
<dbReference type="SUPFAM" id="SSF53448">
    <property type="entry name" value="Nucleotide-diphospho-sugar transferases"/>
    <property type="match status" value="1"/>
</dbReference>
<evidence type="ECO:0000259" key="13">
    <source>
        <dbReference type="Pfam" id="PF13632"/>
    </source>
</evidence>
<evidence type="ECO:0000256" key="3">
    <source>
        <dbReference type="ARBA" id="ARBA00009337"/>
    </source>
</evidence>
<feature type="transmembrane region" description="Helical" evidence="12">
    <location>
        <begin position="438"/>
        <end position="456"/>
    </location>
</feature>
<evidence type="ECO:0000313" key="15">
    <source>
        <dbReference type="Proteomes" id="UP000198762"/>
    </source>
</evidence>
<evidence type="ECO:0000256" key="10">
    <source>
        <dbReference type="ARBA" id="ARBA00022989"/>
    </source>
</evidence>
<protein>
    <recommendedName>
        <fullName evidence="4">Glucans biosynthesis glucosyltransferase H</fullName>
    </recommendedName>
</protein>
<keyword evidence="11 12" id="KW-0472">Membrane</keyword>
<dbReference type="InterPro" id="IPR001173">
    <property type="entry name" value="Glyco_trans_2-like"/>
</dbReference>
<keyword evidence="6" id="KW-0997">Cell inner membrane</keyword>
<dbReference type="PANTHER" id="PTHR43867">
    <property type="entry name" value="CELLULOSE SYNTHASE CATALYTIC SUBUNIT A [UDP-FORMING]"/>
    <property type="match status" value="1"/>
</dbReference>
<proteinExistence type="inferred from homology"/>
<comment type="similarity">
    <text evidence="3">Belongs to the glycosyltransferase 2 family. OpgH subfamily.</text>
</comment>
<dbReference type="InterPro" id="IPR050321">
    <property type="entry name" value="Glycosyltr_2/OpgH_subfam"/>
</dbReference>
<dbReference type="OrthoDB" id="9775281at2"/>
<feature type="transmembrane region" description="Helical" evidence="12">
    <location>
        <begin position="74"/>
        <end position="94"/>
    </location>
</feature>
<dbReference type="AlphaFoldDB" id="A0A1I0ALZ6"/>
<dbReference type="PANTHER" id="PTHR43867:SF5">
    <property type="entry name" value="GLUCANS BIOSYNTHESIS GLUCOSYLTRANSFERASE H"/>
    <property type="match status" value="1"/>
</dbReference>
<evidence type="ECO:0000256" key="6">
    <source>
        <dbReference type="ARBA" id="ARBA00022519"/>
    </source>
</evidence>
<accession>A0A1I0ALZ6</accession>
<dbReference type="Pfam" id="PF13632">
    <property type="entry name" value="Glyco_trans_2_3"/>
    <property type="match status" value="1"/>
</dbReference>
<organism evidence="14 15">
    <name type="scientific">Marinobacter segnicrescens</name>
    <dbReference type="NCBI Taxonomy" id="430453"/>
    <lineage>
        <taxon>Bacteria</taxon>
        <taxon>Pseudomonadati</taxon>
        <taxon>Pseudomonadota</taxon>
        <taxon>Gammaproteobacteria</taxon>
        <taxon>Pseudomonadales</taxon>
        <taxon>Marinobacteraceae</taxon>
        <taxon>Marinobacter</taxon>
    </lineage>
</organism>
<sequence length="708" mass="79291">MGQPCEPVATPAPGVPVRGRADVRWRWVANIRRLVLALFVLGQTFLATALILRVLPYHGGTWAEAGLTTLFAVLYAWVAVGFWTAVFGFAIRLIGGDRWSLARRHPEAELVATPLASTAVVMPIYHEPVQRTLRGLRAIYRDLERTGHLQHFEFYILSDSRDPEVWLEEQAAWQSLCEELNADGRLFYRRRTVNLNYKSGNVADFLRRWGRRCRYTVVLDADSLMGGDTLVRMVRLMELEPRVGILQTNPGVVRGCSLFARIQQFANRLYSPLFSAGLAAVQMGDAAFWGHNAILRTSAFMDYCGLRKLPGVGLFRGPILSHDFVEAAWMGRAGYEVWLEPSLSASFEESPPSLGDELSRDRRWAKGNLQHLWVMLTTPGLRFAHRMAFFNGIMGYLASPLWLLFLVFTTAEAAQLALMPIDYFPGDQPGLYPLWPEWRPGLAITLALTTLTMLFAPKVLAWLDALIHRRARQFGGVGRSLLSVILETLVSVMLAPIKMLAHSGYVLGALLNLSLSWAGQNRTEETGWREAMVTQATGMLVGLAWSAFAWYLDPLFFFWSLPVAVPLILAAPTAVGLSRVWAGQWLRRAGLLRTPEETHPPQLLLDTADEQSLLPRLGQLSRFEEAVLLPEVNAMHCSLARSHPGRLRQETLQGLARRCLAEGPDALSRSELSHLCRDSDTLAWLHHAAWRSDPDTWWGRKLSAAVTG</sequence>
<dbReference type="GO" id="GO:0005886">
    <property type="term" value="C:plasma membrane"/>
    <property type="evidence" value="ECO:0007669"/>
    <property type="project" value="UniProtKB-SubCell"/>
</dbReference>
<dbReference type="Proteomes" id="UP000198762">
    <property type="component" value="Unassembled WGS sequence"/>
</dbReference>
<name>A0A1I0ALZ6_9GAMM</name>
<dbReference type="STRING" id="430453.SAMN04487962_10325"/>
<evidence type="ECO:0000313" key="14">
    <source>
        <dbReference type="EMBL" id="SES95319.1"/>
    </source>
</evidence>
<evidence type="ECO:0000256" key="8">
    <source>
        <dbReference type="ARBA" id="ARBA00022679"/>
    </source>
</evidence>
<evidence type="ECO:0000256" key="11">
    <source>
        <dbReference type="ARBA" id="ARBA00023136"/>
    </source>
</evidence>
<comment type="pathway">
    <text evidence="2">Glycan metabolism; osmoregulated periplasmic glucan (OPG) biosynthesis.</text>
</comment>